<dbReference type="CDD" id="cd00293">
    <property type="entry name" value="USP-like"/>
    <property type="match status" value="1"/>
</dbReference>
<dbReference type="Gene3D" id="3.40.50.12370">
    <property type="match status" value="1"/>
</dbReference>
<evidence type="ECO:0000256" key="4">
    <source>
        <dbReference type="SAM" id="Phobius"/>
    </source>
</evidence>
<dbReference type="Proteomes" id="UP000042997">
    <property type="component" value="Unassembled WGS sequence"/>
</dbReference>
<reference evidence="6 7" key="1">
    <citation type="journal article" date="2014" name="Genome Announc.">
        <title>Draft Genome Sequence of Propane- and Butane-Oxidizing Actinobacterium Rhodococcus ruber IEGM 231.</title>
        <authorList>
            <person name="Ivshina I.B."/>
            <person name="Kuyukina M.S."/>
            <person name="Krivoruchko A.V."/>
            <person name="Barbe V."/>
            <person name="Fischer C."/>
        </authorList>
    </citation>
    <scope>NUCLEOTIDE SEQUENCE [LARGE SCALE GENOMIC DNA]</scope>
</reference>
<evidence type="ECO:0000259" key="5">
    <source>
        <dbReference type="Pfam" id="PF00582"/>
    </source>
</evidence>
<evidence type="ECO:0000256" key="2">
    <source>
        <dbReference type="ARBA" id="ARBA00022741"/>
    </source>
</evidence>
<feature type="transmembrane region" description="Helical" evidence="4">
    <location>
        <begin position="46"/>
        <end position="67"/>
    </location>
</feature>
<dbReference type="PANTHER" id="PTHR46268:SF27">
    <property type="entry name" value="UNIVERSAL STRESS PROTEIN RV2623"/>
    <property type="match status" value="1"/>
</dbReference>
<evidence type="ECO:0000256" key="3">
    <source>
        <dbReference type="ARBA" id="ARBA00022840"/>
    </source>
</evidence>
<feature type="domain" description="UspA" evidence="5">
    <location>
        <begin position="118"/>
        <end position="242"/>
    </location>
</feature>
<sequence length="263" mass="28141">MVGTTANPVLMAAGSRSRQARVYIARFVRKVGLPAGMCDHGTMRPVILVVFLIVWVLIGLATGLWMARRGHDPRWTLIAVALGPLFVPIAYERVERQPRSARPESPTAPVLSEPDGLRVLIGFDGSPHAEQALREARAIFGSRLGTLSLAQVVSFDTADEDYAEATDEVSGRLAAATADVTGVEVRHEVLAGPPGETLCWYAADGKADVIVVGRRGRGMSRRLLGSVSAHLVEHARVPVLVVEPDALESPSARPSGREAPSHP</sequence>
<dbReference type="PRINTS" id="PR01438">
    <property type="entry name" value="UNVRSLSTRESS"/>
</dbReference>
<evidence type="ECO:0000256" key="1">
    <source>
        <dbReference type="ARBA" id="ARBA00008791"/>
    </source>
</evidence>
<dbReference type="SUPFAM" id="SSF52402">
    <property type="entry name" value="Adenine nucleotide alpha hydrolases-like"/>
    <property type="match status" value="1"/>
</dbReference>
<keyword evidence="4" id="KW-1133">Transmembrane helix</keyword>
<protein>
    <submittedName>
        <fullName evidence="6">UspA domain-containing protein (Modular protein)</fullName>
    </submittedName>
</protein>
<dbReference type="PANTHER" id="PTHR46268">
    <property type="entry name" value="STRESS RESPONSE PROTEIN NHAX"/>
    <property type="match status" value="1"/>
</dbReference>
<accession>A0A098BSG4</accession>
<keyword evidence="2" id="KW-0547">Nucleotide-binding</keyword>
<name>A0A098BSG4_9NOCA</name>
<dbReference type="GO" id="GO:0005524">
    <property type="term" value="F:ATP binding"/>
    <property type="evidence" value="ECO:0007669"/>
    <property type="project" value="UniProtKB-KW"/>
</dbReference>
<evidence type="ECO:0000313" key="6">
    <source>
        <dbReference type="EMBL" id="CDZ91140.1"/>
    </source>
</evidence>
<evidence type="ECO:0000313" key="7">
    <source>
        <dbReference type="Proteomes" id="UP000042997"/>
    </source>
</evidence>
<organism evidence="6 7">
    <name type="scientific">Rhodococcus ruber</name>
    <dbReference type="NCBI Taxonomy" id="1830"/>
    <lineage>
        <taxon>Bacteria</taxon>
        <taxon>Bacillati</taxon>
        <taxon>Actinomycetota</taxon>
        <taxon>Actinomycetes</taxon>
        <taxon>Mycobacteriales</taxon>
        <taxon>Nocardiaceae</taxon>
        <taxon>Rhodococcus</taxon>
    </lineage>
</organism>
<keyword evidence="4" id="KW-0812">Transmembrane</keyword>
<proteinExistence type="inferred from homology"/>
<keyword evidence="3" id="KW-0067">ATP-binding</keyword>
<gene>
    <name evidence="6" type="ORF">RHRU231_800067</name>
</gene>
<dbReference type="InterPro" id="IPR006015">
    <property type="entry name" value="Universal_stress_UspA"/>
</dbReference>
<dbReference type="OrthoDB" id="6174426at2"/>
<dbReference type="EMBL" id="CCSD01000095">
    <property type="protein sequence ID" value="CDZ91140.1"/>
    <property type="molecule type" value="Genomic_DNA"/>
</dbReference>
<comment type="similarity">
    <text evidence="1">Belongs to the universal stress protein A family.</text>
</comment>
<dbReference type="Pfam" id="PF00582">
    <property type="entry name" value="Usp"/>
    <property type="match status" value="1"/>
</dbReference>
<keyword evidence="4" id="KW-0472">Membrane</keyword>
<dbReference type="InterPro" id="IPR006016">
    <property type="entry name" value="UspA"/>
</dbReference>
<dbReference type="eggNOG" id="COG0589">
    <property type="taxonomic scope" value="Bacteria"/>
</dbReference>
<dbReference type="AlphaFoldDB" id="A0A098BSG4"/>